<accession>A0ABM4RSL7</accession>
<gene>
    <name evidence="3" type="primary">LOC109554013</name>
</gene>
<dbReference type="SUPFAM" id="SSF54495">
    <property type="entry name" value="UBC-like"/>
    <property type="match status" value="1"/>
</dbReference>
<evidence type="ECO:0000313" key="3">
    <source>
        <dbReference type="RefSeq" id="XP_070638535.1"/>
    </source>
</evidence>
<protein>
    <submittedName>
        <fullName evidence="3">Ubiquitin-conjugating enzyme E2 variant 1-like</fullName>
    </submittedName>
</protein>
<dbReference type="Proteomes" id="UP001652663">
    <property type="component" value="Chromosome 29"/>
</dbReference>
<sequence>MVNRRNTRQKRYQIAATMGLEVKVPCDFWLLEELKEGQKGVRDGTASWDLDNNNDRTLTMWTWMMIGPPRVDPRTMSVLAEWPDSYSIRVVLQELWCLMVSKENMKLPQLPETLPGSSDVLFAQPALHPPSGGAHECSDAQKPRATQ</sequence>
<dbReference type="GeneID" id="109554013"/>
<evidence type="ECO:0000256" key="1">
    <source>
        <dbReference type="SAM" id="MobiDB-lite"/>
    </source>
</evidence>
<proteinExistence type="predicted"/>
<name>A0ABM4RSL7_BOSIN</name>
<dbReference type="RefSeq" id="XP_070638535.1">
    <property type="nucleotide sequence ID" value="XM_070782434.1"/>
</dbReference>
<organism evidence="2 3">
    <name type="scientific">Bos indicus</name>
    <name type="common">Zebu</name>
    <dbReference type="NCBI Taxonomy" id="9915"/>
    <lineage>
        <taxon>Eukaryota</taxon>
        <taxon>Metazoa</taxon>
        <taxon>Chordata</taxon>
        <taxon>Craniata</taxon>
        <taxon>Vertebrata</taxon>
        <taxon>Euteleostomi</taxon>
        <taxon>Mammalia</taxon>
        <taxon>Eutheria</taxon>
        <taxon>Laurasiatheria</taxon>
        <taxon>Artiodactyla</taxon>
        <taxon>Ruminantia</taxon>
        <taxon>Pecora</taxon>
        <taxon>Bovidae</taxon>
        <taxon>Bovinae</taxon>
        <taxon>Bos</taxon>
    </lineage>
</organism>
<evidence type="ECO:0000313" key="2">
    <source>
        <dbReference type="Proteomes" id="UP001652663"/>
    </source>
</evidence>
<keyword evidence="2" id="KW-1185">Reference proteome</keyword>
<dbReference type="InterPro" id="IPR016135">
    <property type="entry name" value="UBQ-conjugating_enzyme/RWD"/>
</dbReference>
<feature type="compositionally biased region" description="Basic and acidic residues" evidence="1">
    <location>
        <begin position="136"/>
        <end position="147"/>
    </location>
</feature>
<dbReference type="Gene3D" id="3.10.110.10">
    <property type="entry name" value="Ubiquitin Conjugating Enzyme"/>
    <property type="match status" value="1"/>
</dbReference>
<feature type="region of interest" description="Disordered" evidence="1">
    <location>
        <begin position="124"/>
        <end position="147"/>
    </location>
</feature>
<reference evidence="3" key="1">
    <citation type="submission" date="2025-08" db="UniProtKB">
        <authorList>
            <consortium name="RefSeq"/>
        </authorList>
    </citation>
    <scope>IDENTIFICATION</scope>
    <source>
        <tissue evidence="3">Blood</tissue>
    </source>
</reference>